<name>A0A1F4XYP0_9BACT</name>
<feature type="compositionally biased region" description="Low complexity" evidence="1">
    <location>
        <begin position="111"/>
        <end position="121"/>
    </location>
</feature>
<feature type="region of interest" description="Disordered" evidence="1">
    <location>
        <begin position="106"/>
        <end position="158"/>
    </location>
</feature>
<organism evidence="2 3">
    <name type="scientific">Candidatus Adlerbacteria bacterium RIFCSPLOWO2_01_FULL_54_21b</name>
    <dbReference type="NCBI Taxonomy" id="1797245"/>
    <lineage>
        <taxon>Bacteria</taxon>
        <taxon>Candidatus Adleribacteriota</taxon>
    </lineage>
</organism>
<comment type="caution">
    <text evidence="2">The sequence shown here is derived from an EMBL/GenBank/DDBJ whole genome shotgun (WGS) entry which is preliminary data.</text>
</comment>
<evidence type="ECO:0000313" key="2">
    <source>
        <dbReference type="EMBL" id="OGC86698.1"/>
    </source>
</evidence>
<dbReference type="AlphaFoldDB" id="A0A1F4XYP0"/>
<proteinExistence type="predicted"/>
<reference evidence="2 3" key="1">
    <citation type="journal article" date="2016" name="Nat. Commun.">
        <title>Thousands of microbial genomes shed light on interconnected biogeochemical processes in an aquifer system.</title>
        <authorList>
            <person name="Anantharaman K."/>
            <person name="Brown C.T."/>
            <person name="Hug L.A."/>
            <person name="Sharon I."/>
            <person name="Castelle C.J."/>
            <person name="Probst A.J."/>
            <person name="Thomas B.C."/>
            <person name="Singh A."/>
            <person name="Wilkins M.J."/>
            <person name="Karaoz U."/>
            <person name="Brodie E.L."/>
            <person name="Williams K.H."/>
            <person name="Hubbard S.S."/>
            <person name="Banfield J.F."/>
        </authorList>
    </citation>
    <scope>NUCLEOTIDE SEQUENCE [LARGE SCALE GENOMIC DNA]</scope>
</reference>
<gene>
    <name evidence="2" type="ORF">A2949_02370</name>
</gene>
<protein>
    <submittedName>
        <fullName evidence="2">Uncharacterized protein</fullName>
    </submittedName>
</protein>
<evidence type="ECO:0000313" key="3">
    <source>
        <dbReference type="Proteomes" id="UP000178585"/>
    </source>
</evidence>
<dbReference type="STRING" id="1797245.A2949_02370"/>
<sequence length="158" mass="17297">MEEDLQKQIERRLAELPKDIQNAIASSDLEKRIAAVGTAHHLHIDQGGHLQDETLLVMLGFADPGAFPAALEQALGISKEVAEQLATEVSDQVFVPIRESMKAFMERRAAQQEPPKAAEQKFSATTPMVHPADAVLSAPTVTKAPSLYKTDPYREPSQ</sequence>
<accession>A0A1F4XYP0</accession>
<dbReference type="EMBL" id="MEWZ01000016">
    <property type="protein sequence ID" value="OGC86698.1"/>
    <property type="molecule type" value="Genomic_DNA"/>
</dbReference>
<dbReference type="Proteomes" id="UP000178585">
    <property type="component" value="Unassembled WGS sequence"/>
</dbReference>
<evidence type="ECO:0000256" key="1">
    <source>
        <dbReference type="SAM" id="MobiDB-lite"/>
    </source>
</evidence>